<gene>
    <name evidence="1" type="ORF">SAMN06296427_11146</name>
</gene>
<protein>
    <submittedName>
        <fullName evidence="1">Uncharacterized protein</fullName>
    </submittedName>
</protein>
<dbReference type="AlphaFoldDB" id="A0A1W2CTE9"/>
<dbReference type="EMBL" id="FWXS01000011">
    <property type="protein sequence ID" value="SMC88517.1"/>
    <property type="molecule type" value="Genomic_DNA"/>
</dbReference>
<keyword evidence="2" id="KW-1185">Reference proteome</keyword>
<evidence type="ECO:0000313" key="1">
    <source>
        <dbReference type="EMBL" id="SMC88517.1"/>
    </source>
</evidence>
<reference evidence="1 2" key="1">
    <citation type="submission" date="2017-04" db="EMBL/GenBank/DDBJ databases">
        <authorList>
            <person name="Afonso C.L."/>
            <person name="Miller P.J."/>
            <person name="Scott M.A."/>
            <person name="Spackman E."/>
            <person name="Goraichik I."/>
            <person name="Dimitrov K.M."/>
            <person name="Suarez D.L."/>
            <person name="Swayne D.E."/>
        </authorList>
    </citation>
    <scope>NUCLEOTIDE SEQUENCE [LARGE SCALE GENOMIC DNA]</scope>
    <source>
        <strain evidence="1 2">CGMCC 1.12708</strain>
    </source>
</reference>
<organism evidence="1 2">
    <name type="scientific">Moheibacter sediminis</name>
    <dbReference type="NCBI Taxonomy" id="1434700"/>
    <lineage>
        <taxon>Bacteria</taxon>
        <taxon>Pseudomonadati</taxon>
        <taxon>Bacteroidota</taxon>
        <taxon>Flavobacteriia</taxon>
        <taxon>Flavobacteriales</taxon>
        <taxon>Weeksellaceae</taxon>
        <taxon>Moheibacter</taxon>
    </lineage>
</organism>
<accession>A0A1W2CTE9</accession>
<evidence type="ECO:0000313" key="2">
    <source>
        <dbReference type="Proteomes" id="UP000192393"/>
    </source>
</evidence>
<name>A0A1W2CTE9_9FLAO</name>
<dbReference type="Proteomes" id="UP000192393">
    <property type="component" value="Unassembled WGS sequence"/>
</dbReference>
<sequence>MKTITIFIISLILINCSSKEEESSETKYFPTKDRFILSEYERYWESKGMRVINIDNVYILEDSLLNPNYVRGFTHILIVDSDKMYFHQAKQVNQGWGCGIPIEVKSKNIDYAKRLDSLTVLKPDDIHDLLIKNQSAFISNDSVILIGNISIALKNDTLNGTFFYKILNLLKENKTLIIRRMNSDEIKAIEKFNNN</sequence>
<dbReference type="RefSeq" id="WP_084018750.1">
    <property type="nucleotide sequence ID" value="NZ_FWXS01000011.1"/>
</dbReference>
<proteinExistence type="predicted"/>
<dbReference type="STRING" id="1434700.SAMN06296427_11146"/>